<reference evidence="1 2" key="1">
    <citation type="submission" date="2018-01" db="EMBL/GenBank/DDBJ databases">
        <title>Complete genome sequence of Flavivirga eckloniae ECD14 isolated from seaweed Ecklonia cava.</title>
        <authorList>
            <person name="Lee J.H."/>
            <person name="Baik K.S."/>
            <person name="Seong C.N."/>
        </authorList>
    </citation>
    <scope>NUCLEOTIDE SEQUENCE [LARGE SCALE GENOMIC DNA]</scope>
    <source>
        <strain evidence="1 2">ECD14</strain>
    </source>
</reference>
<gene>
    <name evidence="1" type="ORF">C1H87_21150</name>
</gene>
<name>A0A2K9PVJ6_9FLAO</name>
<accession>A0A2K9PVJ6</accession>
<evidence type="ECO:0000313" key="1">
    <source>
        <dbReference type="EMBL" id="AUP81084.1"/>
    </source>
</evidence>
<evidence type="ECO:0000313" key="2">
    <source>
        <dbReference type="Proteomes" id="UP000235826"/>
    </source>
</evidence>
<dbReference type="RefSeq" id="WP_102757727.1">
    <property type="nucleotide sequence ID" value="NZ_CP025791.1"/>
</dbReference>
<proteinExistence type="predicted"/>
<sequence length="356" mass="39970">MKKKEIFSVVIIILLINNLFSQNQNYFPLPTEVDTDVKIEGGNIKLRRPITPHPFYGTIDYRHGIHFYGDNNQLTGSISYLEGPSILRFDKALRIRAGSSDGIFLQNNSNTYIGFNEYGNRGNEMLNVNGGIYASRGDLTLSYEIPGGFIDNNELYEQKIKFVNSAKTTVAQIGYQRSANNFNESLFLGFNPSIGQGIVIKKEGNLHIGFDQNNFTAGNFMLNVNGSSYVKDNIAIGTTDTKGYALAVAGKAIAEEVKVALEGNWPDYVFQDDYNLTPISEVANYIRKNGHLKNIPSKDDVIKNEGINLGEINVKLLEKIEELTLYTINQEEQLKLQQHQIDQLKKLVNDLLKKDN</sequence>
<dbReference type="KEGG" id="fek:C1H87_21150"/>
<dbReference type="AlphaFoldDB" id="A0A2K9PVJ6"/>
<protein>
    <submittedName>
        <fullName evidence="1">Uncharacterized protein</fullName>
    </submittedName>
</protein>
<dbReference type="Proteomes" id="UP000235826">
    <property type="component" value="Chromosome"/>
</dbReference>
<dbReference type="EMBL" id="CP025791">
    <property type="protein sequence ID" value="AUP81084.1"/>
    <property type="molecule type" value="Genomic_DNA"/>
</dbReference>
<keyword evidence="2" id="KW-1185">Reference proteome</keyword>
<dbReference type="OrthoDB" id="9808753at2"/>
<organism evidence="1 2">
    <name type="scientific">Flavivirga eckloniae</name>
    <dbReference type="NCBI Taxonomy" id="1803846"/>
    <lineage>
        <taxon>Bacteria</taxon>
        <taxon>Pseudomonadati</taxon>
        <taxon>Bacteroidota</taxon>
        <taxon>Flavobacteriia</taxon>
        <taxon>Flavobacteriales</taxon>
        <taxon>Flavobacteriaceae</taxon>
        <taxon>Flavivirga</taxon>
    </lineage>
</organism>